<dbReference type="CDD" id="cd02440">
    <property type="entry name" value="AdoMet_MTases"/>
    <property type="match status" value="1"/>
</dbReference>
<sequence length="252" mass="29010">MTYNKTELAQGLSLPQYPRAAQYDPDWVLTNLMGPNALWLTEALTQQMKLQPGMRVLDLGCGKAISSIFLAKEFGVQVWATDLWIGATENWERIVAAGVQDQVFPIHAEAHTLPFAEGFFDAAVSLDAYQYFGTDDLYLGYYSKFIRSGGELGIISPGVRQEFEVIPDHLAPYWGHESWSYHSPQWWQQHWTKGRLVDVTSAEFLEEGWKEWLDWNLICKRQDYGFYQPDIDMLEIDHGRHLGFTRVVALKR</sequence>
<feature type="domain" description="Methyltransferase" evidence="1">
    <location>
        <begin position="56"/>
        <end position="137"/>
    </location>
</feature>
<dbReference type="RefSeq" id="WP_380008152.1">
    <property type="nucleotide sequence ID" value="NZ_JBHLYR010000028.1"/>
</dbReference>
<dbReference type="GO" id="GO:0008168">
    <property type="term" value="F:methyltransferase activity"/>
    <property type="evidence" value="ECO:0007669"/>
    <property type="project" value="UniProtKB-KW"/>
</dbReference>
<evidence type="ECO:0000313" key="3">
    <source>
        <dbReference type="Proteomes" id="UP001589733"/>
    </source>
</evidence>
<keyword evidence="2" id="KW-0808">Transferase</keyword>
<comment type="caution">
    <text evidence="2">The sequence shown here is derived from an EMBL/GenBank/DDBJ whole genome shotgun (WGS) entry which is preliminary data.</text>
</comment>
<keyword evidence="2" id="KW-0489">Methyltransferase</keyword>
<name>A0ABV6AWZ9_9DEIO</name>
<dbReference type="PANTHER" id="PTHR44068">
    <property type="entry name" value="ZGC:194242"/>
    <property type="match status" value="1"/>
</dbReference>
<dbReference type="Proteomes" id="UP001589733">
    <property type="component" value="Unassembled WGS sequence"/>
</dbReference>
<dbReference type="SUPFAM" id="SSF53335">
    <property type="entry name" value="S-adenosyl-L-methionine-dependent methyltransferases"/>
    <property type="match status" value="1"/>
</dbReference>
<dbReference type="Gene3D" id="3.40.50.150">
    <property type="entry name" value="Vaccinia Virus protein VP39"/>
    <property type="match status" value="1"/>
</dbReference>
<evidence type="ECO:0000313" key="2">
    <source>
        <dbReference type="EMBL" id="MFB9992034.1"/>
    </source>
</evidence>
<dbReference type="InterPro" id="IPR050447">
    <property type="entry name" value="Erg6_SMT_methyltransf"/>
</dbReference>
<dbReference type="GO" id="GO:0032259">
    <property type="term" value="P:methylation"/>
    <property type="evidence" value="ECO:0007669"/>
    <property type="project" value="UniProtKB-KW"/>
</dbReference>
<proteinExistence type="predicted"/>
<protein>
    <submittedName>
        <fullName evidence="2">SAM-dependent methyltransferase</fullName>
        <ecNumber evidence="2">2.1.1.-</ecNumber>
    </submittedName>
</protein>
<dbReference type="PANTHER" id="PTHR44068:SF11">
    <property type="entry name" value="GERANYL DIPHOSPHATE 2-C-METHYLTRANSFERASE"/>
    <property type="match status" value="1"/>
</dbReference>
<dbReference type="EMBL" id="JBHLYR010000028">
    <property type="protein sequence ID" value="MFB9992034.1"/>
    <property type="molecule type" value="Genomic_DNA"/>
</dbReference>
<gene>
    <name evidence="2" type="ORF">ACFFLM_08685</name>
</gene>
<dbReference type="InterPro" id="IPR029063">
    <property type="entry name" value="SAM-dependent_MTases_sf"/>
</dbReference>
<evidence type="ECO:0000259" key="1">
    <source>
        <dbReference type="Pfam" id="PF13649"/>
    </source>
</evidence>
<dbReference type="InterPro" id="IPR041698">
    <property type="entry name" value="Methyltransf_25"/>
</dbReference>
<keyword evidence="3" id="KW-1185">Reference proteome</keyword>
<reference evidence="2 3" key="1">
    <citation type="submission" date="2024-09" db="EMBL/GenBank/DDBJ databases">
        <authorList>
            <person name="Sun Q."/>
            <person name="Mori K."/>
        </authorList>
    </citation>
    <scope>NUCLEOTIDE SEQUENCE [LARGE SCALE GENOMIC DNA]</scope>
    <source>
        <strain evidence="2 3">JCM 13503</strain>
    </source>
</reference>
<dbReference type="EC" id="2.1.1.-" evidence="2"/>
<organism evidence="2 3">
    <name type="scientific">Deinococcus oregonensis</name>
    <dbReference type="NCBI Taxonomy" id="1805970"/>
    <lineage>
        <taxon>Bacteria</taxon>
        <taxon>Thermotogati</taxon>
        <taxon>Deinococcota</taxon>
        <taxon>Deinococci</taxon>
        <taxon>Deinococcales</taxon>
        <taxon>Deinococcaceae</taxon>
        <taxon>Deinococcus</taxon>
    </lineage>
</organism>
<dbReference type="Pfam" id="PF13649">
    <property type="entry name" value="Methyltransf_25"/>
    <property type="match status" value="1"/>
</dbReference>
<accession>A0ABV6AWZ9</accession>